<comment type="function">
    <text evidence="6">May play a role in apoptosis. May act as a tumor suppressor.</text>
</comment>
<dbReference type="InterPro" id="IPR024156">
    <property type="entry name" value="Small_GTPase_ARF"/>
</dbReference>
<dbReference type="GO" id="GO:0005525">
    <property type="term" value="F:GTP binding"/>
    <property type="evidence" value="ECO:0007669"/>
    <property type="project" value="UniProtKB-KW"/>
</dbReference>
<keyword evidence="5" id="KW-0449">Lipoprotein</keyword>
<dbReference type="AlphaFoldDB" id="G5B9Z3"/>
<dbReference type="GO" id="GO:0046872">
    <property type="term" value="F:metal ion binding"/>
    <property type="evidence" value="ECO:0007669"/>
    <property type="project" value="UniProtKB-KW"/>
</dbReference>
<accession>G5B9Z3</accession>
<dbReference type="EMBL" id="JH169143">
    <property type="protein sequence ID" value="EHB06104.1"/>
    <property type="molecule type" value="Genomic_DNA"/>
</dbReference>
<dbReference type="NCBIfam" id="TIGR00231">
    <property type="entry name" value="small_GTP"/>
    <property type="match status" value="1"/>
</dbReference>
<dbReference type="STRING" id="10181.G5B9Z3"/>
<keyword evidence="9" id="KW-0460">Magnesium</keyword>
<keyword evidence="4 8" id="KW-0342">GTP-binding</keyword>
<dbReference type="SUPFAM" id="SSF52540">
    <property type="entry name" value="P-loop containing nucleoside triphosphate hydrolases"/>
    <property type="match status" value="1"/>
</dbReference>
<proteinExistence type="inferred from homology"/>
<dbReference type="Pfam" id="PF00025">
    <property type="entry name" value="Arf"/>
    <property type="match status" value="1"/>
</dbReference>
<reference evidence="11 12" key="1">
    <citation type="journal article" date="2011" name="Nature">
        <title>Genome sequencing reveals insights into physiology and longevity of the naked mole rat.</title>
        <authorList>
            <person name="Kim E.B."/>
            <person name="Fang X."/>
            <person name="Fushan A.A."/>
            <person name="Huang Z."/>
            <person name="Lobanov A.V."/>
            <person name="Han L."/>
            <person name="Marino S.M."/>
            <person name="Sun X."/>
            <person name="Turanov A.A."/>
            <person name="Yang P."/>
            <person name="Yim S.H."/>
            <person name="Zhao X."/>
            <person name="Kasaikina M.V."/>
            <person name="Stoletzki N."/>
            <person name="Peng C."/>
            <person name="Polak P."/>
            <person name="Xiong Z."/>
            <person name="Kiezun A."/>
            <person name="Zhu Y."/>
            <person name="Chen Y."/>
            <person name="Kryukov G.V."/>
            <person name="Zhang Q."/>
            <person name="Peshkin L."/>
            <person name="Yang L."/>
            <person name="Bronson R.T."/>
            <person name="Buffenstein R."/>
            <person name="Wang B."/>
            <person name="Han C."/>
            <person name="Li Q."/>
            <person name="Chen L."/>
            <person name="Zhao W."/>
            <person name="Sunyaev S.R."/>
            <person name="Park T.J."/>
            <person name="Zhang G."/>
            <person name="Wang J."/>
            <person name="Gladyshev V.N."/>
        </authorList>
    </citation>
    <scope>NUCLEOTIDE SEQUENCE [LARGE SCALE GENOMIC DNA]</scope>
</reference>
<feature type="binding site" evidence="8">
    <location>
        <begin position="77"/>
        <end position="84"/>
    </location>
    <ligand>
        <name>GTP</name>
        <dbReference type="ChEBI" id="CHEBI:37565"/>
    </ligand>
</feature>
<evidence type="ECO:0000313" key="12">
    <source>
        <dbReference type="Proteomes" id="UP000006813"/>
    </source>
</evidence>
<feature type="binding site" evidence="8">
    <location>
        <begin position="180"/>
        <end position="183"/>
    </location>
    <ligand>
        <name>GTP</name>
        <dbReference type="ChEBI" id="CHEBI:37565"/>
    </ligand>
</feature>
<evidence type="ECO:0000256" key="7">
    <source>
        <dbReference type="ARBA" id="ARBA00072409"/>
    </source>
</evidence>
<dbReference type="Proteomes" id="UP000006813">
    <property type="component" value="Unassembled WGS sequence"/>
</dbReference>
<evidence type="ECO:0000256" key="10">
    <source>
        <dbReference type="RuleBase" id="RU003925"/>
    </source>
</evidence>
<dbReference type="PANTHER" id="PTHR11711">
    <property type="entry name" value="ADP RIBOSYLATION FACTOR-RELATED"/>
    <property type="match status" value="1"/>
</dbReference>
<evidence type="ECO:0000256" key="2">
    <source>
        <dbReference type="ARBA" id="ARBA00022707"/>
    </source>
</evidence>
<dbReference type="Gene3D" id="3.40.50.300">
    <property type="entry name" value="P-loop containing nucleotide triphosphate hydrolases"/>
    <property type="match status" value="1"/>
</dbReference>
<dbReference type="GO" id="GO:0003924">
    <property type="term" value="F:GTPase activity"/>
    <property type="evidence" value="ECO:0007669"/>
    <property type="project" value="InterPro"/>
</dbReference>
<dbReference type="InParanoid" id="G5B9Z3"/>
<gene>
    <name evidence="11" type="ORF">GW7_05374</name>
</gene>
<evidence type="ECO:0000256" key="5">
    <source>
        <dbReference type="ARBA" id="ARBA00023288"/>
    </source>
</evidence>
<evidence type="ECO:0000256" key="1">
    <source>
        <dbReference type="ARBA" id="ARBA00010290"/>
    </source>
</evidence>
<dbReference type="eggNOG" id="KOG0070">
    <property type="taxonomic scope" value="Eukaryota"/>
</dbReference>
<dbReference type="InterPro" id="IPR005225">
    <property type="entry name" value="Small_GTP-bd"/>
</dbReference>
<evidence type="ECO:0000256" key="6">
    <source>
        <dbReference type="ARBA" id="ARBA00054648"/>
    </source>
</evidence>
<comment type="similarity">
    <text evidence="1 10">Belongs to the small GTPase superfamily. Arf family.</text>
</comment>
<evidence type="ECO:0000256" key="9">
    <source>
        <dbReference type="PIRSR" id="PIRSR606689-2"/>
    </source>
</evidence>
<evidence type="ECO:0000313" key="11">
    <source>
        <dbReference type="EMBL" id="EHB06104.1"/>
    </source>
</evidence>
<dbReference type="InterPro" id="IPR027417">
    <property type="entry name" value="P-loop_NTPase"/>
</dbReference>
<dbReference type="FunCoup" id="G5B9Z3">
    <property type="interactions" value="214"/>
</dbReference>
<dbReference type="SMART" id="SM00178">
    <property type="entry name" value="SAR"/>
    <property type="match status" value="1"/>
</dbReference>
<evidence type="ECO:0000256" key="8">
    <source>
        <dbReference type="PIRSR" id="PIRSR606689-1"/>
    </source>
</evidence>
<dbReference type="SMART" id="SM00177">
    <property type="entry name" value="ARF"/>
    <property type="match status" value="1"/>
</dbReference>
<keyword evidence="9" id="KW-0479">Metal-binding</keyword>
<organism evidence="11 12">
    <name type="scientific">Heterocephalus glaber</name>
    <name type="common">Naked mole rat</name>
    <dbReference type="NCBI Taxonomy" id="10181"/>
    <lineage>
        <taxon>Eukaryota</taxon>
        <taxon>Metazoa</taxon>
        <taxon>Chordata</taxon>
        <taxon>Craniata</taxon>
        <taxon>Vertebrata</taxon>
        <taxon>Euteleostomi</taxon>
        <taxon>Mammalia</taxon>
        <taxon>Eutheria</taxon>
        <taxon>Euarchontoglires</taxon>
        <taxon>Glires</taxon>
        <taxon>Rodentia</taxon>
        <taxon>Hystricomorpha</taxon>
        <taxon>Bathyergidae</taxon>
        <taxon>Heterocephalus</taxon>
    </lineage>
</organism>
<dbReference type="PROSITE" id="PS51417">
    <property type="entry name" value="ARF"/>
    <property type="match status" value="1"/>
</dbReference>
<keyword evidence="3 8" id="KW-0547">Nucleotide-binding</keyword>
<sequence>MAPPQESSPSNAPHVGVATEKFLFLELKRLSSGFAKQLRAQGPLDGTEIKVKDLALATMGSMNSRGHKTEAQVVIMGLDSAGKTTLLYRLKGYQLVETVPTVGFNVEPLEALGHIPLVLWDIGGQTQLRASWKDYLEGTDVLVYVLDSTDEARLPEAVAELMKVLSNPNMVGVPFLLLANKQEAPDALPLLEIRNRLGLERFQGHCWEIQACSALTGQGLPEALKSLRSLRKSHSHGCVSM</sequence>
<feature type="binding site" evidence="9">
    <location>
        <position position="101"/>
    </location>
    <ligand>
        <name>Mg(2+)</name>
        <dbReference type="ChEBI" id="CHEBI:18420"/>
    </ligand>
</feature>
<dbReference type="FunFam" id="3.40.50.300:FF:000898">
    <property type="entry name" value="ADP-ribosylation factor-like protein 11"/>
    <property type="match status" value="1"/>
</dbReference>
<keyword evidence="2" id="KW-0519">Myristate</keyword>
<protein>
    <recommendedName>
        <fullName evidence="7">ADP-ribosylation factor-like protein 11</fullName>
    </recommendedName>
</protein>
<evidence type="ECO:0000256" key="3">
    <source>
        <dbReference type="ARBA" id="ARBA00022741"/>
    </source>
</evidence>
<evidence type="ECO:0000256" key="4">
    <source>
        <dbReference type="ARBA" id="ARBA00023134"/>
    </source>
</evidence>
<dbReference type="PRINTS" id="PR00328">
    <property type="entry name" value="SAR1GTPBP"/>
</dbReference>
<name>G5B9Z3_HETGA</name>
<dbReference type="InterPro" id="IPR006689">
    <property type="entry name" value="Small_GTPase_ARF/SAR"/>
</dbReference>
<feature type="binding site" evidence="9">
    <location>
        <position position="84"/>
    </location>
    <ligand>
        <name>Mg(2+)</name>
        <dbReference type="ChEBI" id="CHEBI:18420"/>
    </ligand>
</feature>
<feature type="binding site" evidence="8">
    <location>
        <position position="124"/>
    </location>
    <ligand>
        <name>GTP</name>
        <dbReference type="ChEBI" id="CHEBI:37565"/>
    </ligand>
</feature>